<protein>
    <submittedName>
        <fullName evidence="2">CE295 protein</fullName>
    </submittedName>
</protein>
<evidence type="ECO:0000313" key="3">
    <source>
        <dbReference type="Proteomes" id="UP000562322"/>
    </source>
</evidence>
<keyword evidence="3" id="KW-1185">Reference proteome</keyword>
<feature type="non-terminal residue" evidence="2">
    <location>
        <position position="1"/>
    </location>
</feature>
<dbReference type="Proteomes" id="UP000562322">
    <property type="component" value="Unassembled WGS sequence"/>
</dbReference>
<dbReference type="EMBL" id="VXAV01008948">
    <property type="protein sequence ID" value="NXL92456.1"/>
    <property type="molecule type" value="Genomic_DNA"/>
</dbReference>
<proteinExistence type="predicted"/>
<feature type="region of interest" description="Disordered" evidence="1">
    <location>
        <begin position="65"/>
        <end position="104"/>
    </location>
</feature>
<sequence length="104" mass="12304">MLEHTLAAESSVLIHPQEQAAKMRLKNERQKLFEQIEQQKQEQLALLKQIEEERARLEAELLEIQRQNRLEEGKNKEEEDEEKGQPVQSYSVPSTDQEKTVEYE</sequence>
<evidence type="ECO:0000256" key="1">
    <source>
        <dbReference type="SAM" id="MobiDB-lite"/>
    </source>
</evidence>
<accession>A0A7L0WLT4</accession>
<dbReference type="AlphaFoldDB" id="A0A7L0WLT4"/>
<reference evidence="2 3" key="1">
    <citation type="submission" date="2019-09" db="EMBL/GenBank/DDBJ databases">
        <title>Bird 10,000 Genomes (B10K) Project - Family phase.</title>
        <authorList>
            <person name="Zhang G."/>
        </authorList>
    </citation>
    <scope>NUCLEOTIDE SEQUENCE [LARGE SCALE GENOMIC DNA]</scope>
    <source>
        <strain evidence="2">B10K-DU-001-39</strain>
        <tissue evidence="2">Muscle</tissue>
    </source>
</reference>
<feature type="non-terminal residue" evidence="2">
    <location>
        <position position="104"/>
    </location>
</feature>
<evidence type="ECO:0000313" key="2">
    <source>
        <dbReference type="EMBL" id="NXL92456.1"/>
    </source>
</evidence>
<feature type="compositionally biased region" description="Polar residues" evidence="1">
    <location>
        <begin position="86"/>
        <end position="95"/>
    </location>
</feature>
<organism evidence="2 3">
    <name type="scientific">Alectura lathami</name>
    <name type="common">Australian brush turkey</name>
    <dbReference type="NCBI Taxonomy" id="81907"/>
    <lineage>
        <taxon>Eukaryota</taxon>
        <taxon>Metazoa</taxon>
        <taxon>Chordata</taxon>
        <taxon>Craniata</taxon>
        <taxon>Vertebrata</taxon>
        <taxon>Euteleostomi</taxon>
        <taxon>Archelosauria</taxon>
        <taxon>Archosauria</taxon>
        <taxon>Dinosauria</taxon>
        <taxon>Saurischia</taxon>
        <taxon>Theropoda</taxon>
        <taxon>Coelurosauria</taxon>
        <taxon>Aves</taxon>
        <taxon>Neognathae</taxon>
        <taxon>Galloanserae</taxon>
        <taxon>Galliformes</taxon>
        <taxon>Megapodiidae</taxon>
        <taxon>Alectura</taxon>
    </lineage>
</organism>
<name>A0A7L0WLT4_ALELA</name>
<gene>
    <name evidence="2" type="primary">Cep295_4</name>
    <name evidence="2" type="ORF">ALELAT_R15019</name>
</gene>
<feature type="compositionally biased region" description="Basic and acidic residues" evidence="1">
    <location>
        <begin position="66"/>
        <end position="77"/>
    </location>
</feature>
<comment type="caution">
    <text evidence="2">The sequence shown here is derived from an EMBL/GenBank/DDBJ whole genome shotgun (WGS) entry which is preliminary data.</text>
</comment>